<feature type="non-terminal residue" evidence="2">
    <location>
        <position position="1"/>
    </location>
</feature>
<sequence length="301" mass="32482">AAINREDLNELIRKWQGEIQGFYCAGRYENIVRLSVFFLAAANAETPKLSAKDIQKRAQGRARRDGLHGRVMVEDDGGDVGMAQQEAARRQGDAALVTRSDKLVDEHVDYNALEVARDGEGFPLRKGPMGFAVIAVDGEVIETLVPNATVEAHPKGGARKKPAAAQKKPGCAVVDSDDEERESSDERADSDADAAASDAPRRRPAAAAAGEEGQGLRADPPPEPRPPQEGKARVAMWHKRDQAAAVRQARKPGRQLAQWSSGGKYTEDLVRQMAAESVAKLSTGEIAEGEVRAKGLEFLRS</sequence>
<keyword evidence="3" id="KW-1185">Reference proteome</keyword>
<organism evidence="2 3">
    <name type="scientific">Prorocentrum cordatum</name>
    <dbReference type="NCBI Taxonomy" id="2364126"/>
    <lineage>
        <taxon>Eukaryota</taxon>
        <taxon>Sar</taxon>
        <taxon>Alveolata</taxon>
        <taxon>Dinophyceae</taxon>
        <taxon>Prorocentrales</taxon>
        <taxon>Prorocentraceae</taxon>
        <taxon>Prorocentrum</taxon>
    </lineage>
</organism>
<proteinExistence type="predicted"/>
<evidence type="ECO:0000313" key="3">
    <source>
        <dbReference type="Proteomes" id="UP001189429"/>
    </source>
</evidence>
<evidence type="ECO:0000313" key="2">
    <source>
        <dbReference type="EMBL" id="CAK0887850.1"/>
    </source>
</evidence>
<name>A0ABN9WMK7_9DINO</name>
<protein>
    <submittedName>
        <fullName evidence="2">Uncharacterized protein</fullName>
    </submittedName>
</protein>
<evidence type="ECO:0000256" key="1">
    <source>
        <dbReference type="SAM" id="MobiDB-lite"/>
    </source>
</evidence>
<accession>A0ABN9WMK7</accession>
<feature type="compositionally biased region" description="Basic and acidic residues" evidence="1">
    <location>
        <begin position="220"/>
        <end position="234"/>
    </location>
</feature>
<comment type="caution">
    <text evidence="2">The sequence shown here is derived from an EMBL/GenBank/DDBJ whole genome shotgun (WGS) entry which is preliminary data.</text>
</comment>
<reference evidence="2" key="1">
    <citation type="submission" date="2023-10" db="EMBL/GenBank/DDBJ databases">
        <authorList>
            <person name="Chen Y."/>
            <person name="Shah S."/>
            <person name="Dougan E. K."/>
            <person name="Thang M."/>
            <person name="Chan C."/>
        </authorList>
    </citation>
    <scope>NUCLEOTIDE SEQUENCE [LARGE SCALE GENOMIC DNA]</scope>
</reference>
<feature type="non-terminal residue" evidence="2">
    <location>
        <position position="301"/>
    </location>
</feature>
<dbReference type="EMBL" id="CAUYUJ010018993">
    <property type="protein sequence ID" value="CAK0887850.1"/>
    <property type="molecule type" value="Genomic_DNA"/>
</dbReference>
<gene>
    <name evidence="2" type="ORF">PCOR1329_LOCUS68797</name>
</gene>
<feature type="region of interest" description="Disordered" evidence="1">
    <location>
        <begin position="152"/>
        <end position="234"/>
    </location>
</feature>
<dbReference type="Proteomes" id="UP001189429">
    <property type="component" value="Unassembled WGS sequence"/>
</dbReference>